<keyword evidence="3" id="KW-1185">Reference proteome</keyword>
<dbReference type="EMBL" id="VNJK01000001">
    <property type="protein sequence ID" value="TVX93996.1"/>
    <property type="molecule type" value="Genomic_DNA"/>
</dbReference>
<accession>A0A559J2E6</accession>
<name>A0A559J2E6_9BACL</name>
<keyword evidence="1" id="KW-0472">Membrane</keyword>
<feature type="transmembrane region" description="Helical" evidence="1">
    <location>
        <begin position="40"/>
        <end position="60"/>
    </location>
</feature>
<gene>
    <name evidence="2" type="ORF">FPZ44_13605</name>
</gene>
<feature type="transmembrane region" description="Helical" evidence="1">
    <location>
        <begin position="108"/>
        <end position="125"/>
    </location>
</feature>
<keyword evidence="1" id="KW-1133">Transmembrane helix</keyword>
<comment type="caution">
    <text evidence="2">The sequence shown here is derived from an EMBL/GenBank/DDBJ whole genome shotgun (WGS) entry which is preliminary data.</text>
</comment>
<evidence type="ECO:0000313" key="3">
    <source>
        <dbReference type="Proteomes" id="UP000318102"/>
    </source>
</evidence>
<dbReference type="Proteomes" id="UP000318102">
    <property type="component" value="Unassembled WGS sequence"/>
</dbReference>
<protein>
    <submittedName>
        <fullName evidence="2">Uncharacterized protein</fullName>
    </submittedName>
</protein>
<organism evidence="2 3">
    <name type="scientific">Paenibacillus agilis</name>
    <dbReference type="NCBI Taxonomy" id="3020863"/>
    <lineage>
        <taxon>Bacteria</taxon>
        <taxon>Bacillati</taxon>
        <taxon>Bacillota</taxon>
        <taxon>Bacilli</taxon>
        <taxon>Bacillales</taxon>
        <taxon>Paenibacillaceae</taxon>
        <taxon>Paenibacillus</taxon>
    </lineage>
</organism>
<dbReference type="RefSeq" id="WP_144991018.1">
    <property type="nucleotide sequence ID" value="NZ_VNJK01000001.1"/>
</dbReference>
<evidence type="ECO:0000256" key="1">
    <source>
        <dbReference type="SAM" id="Phobius"/>
    </source>
</evidence>
<evidence type="ECO:0000313" key="2">
    <source>
        <dbReference type="EMBL" id="TVX93996.1"/>
    </source>
</evidence>
<feature type="transmembrane region" description="Helical" evidence="1">
    <location>
        <begin position="72"/>
        <end position="93"/>
    </location>
</feature>
<reference evidence="2 3" key="1">
    <citation type="submission" date="2019-07" db="EMBL/GenBank/DDBJ databases">
        <authorList>
            <person name="Kim J."/>
        </authorList>
    </citation>
    <scope>NUCLEOTIDE SEQUENCE [LARGE SCALE GENOMIC DNA]</scope>
    <source>
        <strain evidence="2 3">N4</strain>
    </source>
</reference>
<dbReference type="OrthoDB" id="9776706at2"/>
<sequence>MKKVLIYMLWLIGAIAFIYFGQKGVQFMTQWARKGDFVELALVAKVLFSAVGGALLVWIGGAKRRKPTNWKLFYVITIPCLLIALVPIMWMHIPLDWSWLTPLYKDEYAYYFGLVAGYSYCKSLFRSQDH</sequence>
<dbReference type="AlphaFoldDB" id="A0A559J2E6"/>
<keyword evidence="1" id="KW-0812">Transmembrane</keyword>
<proteinExistence type="predicted"/>